<dbReference type="InterPro" id="IPR046963">
    <property type="entry name" value="VIP/GHRH-like"/>
</dbReference>
<keyword evidence="10" id="KW-1185">Reference proteome</keyword>
<dbReference type="GeneID" id="100032181"/>
<reference evidence="9" key="3">
    <citation type="submission" date="2025-09" db="UniProtKB">
        <authorList>
            <consortium name="Ensembl"/>
        </authorList>
    </citation>
    <scope>IDENTIFICATION</scope>
</reference>
<keyword evidence="3" id="KW-0964">Secreted</keyword>
<evidence type="ECO:0000256" key="3">
    <source>
        <dbReference type="ARBA" id="ARBA00022525"/>
    </source>
</evidence>
<organism evidence="9 10">
    <name type="scientific">Monodelphis domestica</name>
    <name type="common">Gray short-tailed opossum</name>
    <dbReference type="NCBI Taxonomy" id="13616"/>
    <lineage>
        <taxon>Eukaryota</taxon>
        <taxon>Metazoa</taxon>
        <taxon>Chordata</taxon>
        <taxon>Craniata</taxon>
        <taxon>Vertebrata</taxon>
        <taxon>Euteleostomi</taxon>
        <taxon>Mammalia</taxon>
        <taxon>Metatheria</taxon>
        <taxon>Didelphimorphia</taxon>
        <taxon>Didelphidae</taxon>
        <taxon>Monodelphis</taxon>
    </lineage>
</organism>
<dbReference type="GO" id="GO:0005615">
    <property type="term" value="C:extracellular space"/>
    <property type="evidence" value="ECO:0007669"/>
    <property type="project" value="Ensembl"/>
</dbReference>
<dbReference type="eggNOG" id="ENOG502QVTA">
    <property type="taxonomic scope" value="Eukaryota"/>
</dbReference>
<dbReference type="AlphaFoldDB" id="F7FG24"/>
<dbReference type="Proteomes" id="UP000002280">
    <property type="component" value="Chromosome 2"/>
</dbReference>
<protein>
    <submittedName>
        <fullName evidence="9">Vasoactive intestinal peptide</fullName>
    </submittedName>
</protein>
<feature type="domain" description="Glucagon / GIP / secretin / VIP family" evidence="8">
    <location>
        <begin position="87"/>
        <end position="109"/>
    </location>
</feature>
<comment type="subcellular location">
    <subcellularLocation>
        <location evidence="1">Secreted</location>
    </subcellularLocation>
</comment>
<sequence>MEARSSPQLLVSLMFLSVLCSQTLALPFGTYSIMSRLGNGILLDGPNEPDQNLGFLRVENDNLESSLPENDLSFFDASRPMNRNSRHADGLFTSDYSKLLSQLSAKKYLESIIGKRVSDNLEKGNSLLKRHSDAVFTDSYTRLLKQMAMRKYLDSILNGKRSDEDLLKSENSEASDPNSLA</sequence>
<dbReference type="InterPro" id="IPR000532">
    <property type="entry name" value="Glucagon_GIP_secretin_VIP"/>
</dbReference>
<dbReference type="GO" id="GO:0031892">
    <property type="term" value="F:type 2 vasoactive intestinal polypeptide receptor binding"/>
    <property type="evidence" value="ECO:0007669"/>
    <property type="project" value="Ensembl"/>
</dbReference>
<evidence type="ECO:0000256" key="5">
    <source>
        <dbReference type="ARBA" id="ARBA00022815"/>
    </source>
</evidence>
<dbReference type="Gene3D" id="6.10.250.590">
    <property type="match status" value="2"/>
</dbReference>
<accession>F7FG24</accession>
<feature type="domain" description="Glucagon / GIP / secretin / VIP family" evidence="8">
    <location>
        <begin position="131"/>
        <end position="153"/>
    </location>
</feature>
<dbReference type="GO" id="GO:0045732">
    <property type="term" value="P:positive regulation of protein catabolic process"/>
    <property type="evidence" value="ECO:0007669"/>
    <property type="project" value="Ensembl"/>
</dbReference>
<feature type="chain" id="PRO_5023804909" evidence="7">
    <location>
        <begin position="26"/>
        <end position="181"/>
    </location>
</feature>
<dbReference type="STRING" id="13616.ENSMODP00000010583"/>
<dbReference type="FunCoup" id="F7FG24">
    <property type="interactions" value="56"/>
</dbReference>
<evidence type="ECO:0000256" key="6">
    <source>
        <dbReference type="ARBA" id="ARBA00049976"/>
    </source>
</evidence>
<dbReference type="GO" id="GO:0051428">
    <property type="term" value="F:peptide hormone receptor binding"/>
    <property type="evidence" value="ECO:0000318"/>
    <property type="project" value="GO_Central"/>
</dbReference>
<evidence type="ECO:0000256" key="7">
    <source>
        <dbReference type="SAM" id="SignalP"/>
    </source>
</evidence>
<keyword evidence="7" id="KW-0732">Signal</keyword>
<dbReference type="PANTHER" id="PTHR11213:SF5">
    <property type="entry name" value="VIP PEPTIDES"/>
    <property type="match status" value="1"/>
</dbReference>
<dbReference type="GeneTree" id="ENSGT00950000183154"/>
<dbReference type="GO" id="GO:0141163">
    <property type="term" value="P:positive regulation of cAMP/PKA signal transduction"/>
    <property type="evidence" value="ECO:0000318"/>
    <property type="project" value="GO_Central"/>
</dbReference>
<evidence type="ECO:0000256" key="1">
    <source>
        <dbReference type="ARBA" id="ARBA00004613"/>
    </source>
</evidence>
<dbReference type="Bgee" id="ENSMODG00000008511">
    <property type="expression patterns" value="Expressed in testis and 5 other cell types or tissues"/>
</dbReference>
<dbReference type="OMA" id="MEVRSKP"/>
<dbReference type="InParanoid" id="F7FG24"/>
<dbReference type="GO" id="GO:0031891">
    <property type="term" value="F:type 1 vasoactive intestinal polypeptide receptor binding"/>
    <property type="evidence" value="ECO:0007669"/>
    <property type="project" value="Ensembl"/>
</dbReference>
<dbReference type="RefSeq" id="XP_007484834.1">
    <property type="nucleotide sequence ID" value="XM_007484772.3"/>
</dbReference>
<dbReference type="PANTHER" id="PTHR11213">
    <property type="entry name" value="GLUCAGON-FAMILY NEUROPEPTIDE"/>
    <property type="match status" value="1"/>
</dbReference>
<evidence type="ECO:0000313" key="9">
    <source>
        <dbReference type="Ensembl" id="ENSMODP00000010583.4"/>
    </source>
</evidence>
<proteinExistence type="inferred from homology"/>
<keyword evidence="4" id="KW-0372">Hormone</keyword>
<evidence type="ECO:0000256" key="4">
    <source>
        <dbReference type="ARBA" id="ARBA00022702"/>
    </source>
</evidence>
<comment type="similarity">
    <text evidence="2">Belongs to the glucagon family.</text>
</comment>
<evidence type="ECO:0000256" key="2">
    <source>
        <dbReference type="ARBA" id="ARBA00008369"/>
    </source>
</evidence>
<dbReference type="OrthoDB" id="8795594at2759"/>
<dbReference type="GO" id="GO:0005184">
    <property type="term" value="F:neuropeptide hormone activity"/>
    <property type="evidence" value="ECO:0000318"/>
    <property type="project" value="GO_Central"/>
</dbReference>
<dbReference type="Ensembl" id="ENSMODT00000010789.4">
    <property type="protein sequence ID" value="ENSMODP00000010583.4"/>
    <property type="gene ID" value="ENSMODG00000008511.4"/>
</dbReference>
<dbReference type="GO" id="GO:0043005">
    <property type="term" value="C:neuron projection"/>
    <property type="evidence" value="ECO:0000318"/>
    <property type="project" value="GO_Central"/>
</dbReference>
<evidence type="ECO:0000313" key="10">
    <source>
        <dbReference type="Proteomes" id="UP000002280"/>
    </source>
</evidence>
<dbReference type="GO" id="GO:0032880">
    <property type="term" value="P:regulation of protein localization"/>
    <property type="evidence" value="ECO:0000318"/>
    <property type="project" value="GO_Central"/>
</dbReference>
<keyword evidence="5" id="KW-0027">Amidation</keyword>
<dbReference type="GO" id="GO:0007189">
    <property type="term" value="P:adenylate cyclase-activating G protein-coupled receptor signaling pathway"/>
    <property type="evidence" value="ECO:0007669"/>
    <property type="project" value="Ensembl"/>
</dbReference>
<reference evidence="9" key="2">
    <citation type="submission" date="2025-08" db="UniProtKB">
        <authorList>
            <consortium name="Ensembl"/>
        </authorList>
    </citation>
    <scope>IDENTIFICATION</scope>
</reference>
<dbReference type="CTD" id="7432"/>
<comment type="function">
    <text evidence="6">VIP is a neuropeptide involved in a diverse array of physiological processes through activating the PACAP subfamily of class B1 G protein-coupled receptors: VIP receptor 1 (VPR1) and VIP receptor 2 (VPR2). Abundantly expressed throughout the CNS and peripheral nervous systems where they primarily exert neuroprotective and immune modulatory roles. Also causes vasodilation, lowers arterial blood pressure, stimulates myocardial contractility, increases glycogenolysis and relaxes the smooth muscle of trachea, stomach and gall bladder.</text>
</comment>
<dbReference type="GO" id="GO:0048242">
    <property type="term" value="P:epinephrine secretion"/>
    <property type="evidence" value="ECO:0000318"/>
    <property type="project" value="GO_Central"/>
</dbReference>
<dbReference type="KEGG" id="mdo:100032181"/>
<feature type="signal peptide" evidence="7">
    <location>
        <begin position="1"/>
        <end position="25"/>
    </location>
</feature>
<gene>
    <name evidence="9" type="primary">VIP</name>
</gene>
<dbReference type="HOGENOM" id="CLU_133877_1_0_1"/>
<dbReference type="PROSITE" id="PS00260">
    <property type="entry name" value="GLUCAGON"/>
    <property type="match status" value="2"/>
</dbReference>
<name>F7FG24_MONDO</name>
<dbReference type="Pfam" id="PF00123">
    <property type="entry name" value="Hormone_2"/>
    <property type="match status" value="2"/>
</dbReference>
<evidence type="ECO:0000259" key="8">
    <source>
        <dbReference type="PROSITE" id="PS00260"/>
    </source>
</evidence>
<reference evidence="9 10" key="1">
    <citation type="journal article" date="2007" name="Nature">
        <title>Genome of the marsupial Monodelphis domestica reveals innovation in non-coding sequences.</title>
        <authorList>
            <person name="Mikkelsen T.S."/>
            <person name="Wakefield M.J."/>
            <person name="Aken B."/>
            <person name="Amemiya C.T."/>
            <person name="Chang J.L."/>
            <person name="Duke S."/>
            <person name="Garber M."/>
            <person name="Gentles A.J."/>
            <person name="Goodstadt L."/>
            <person name="Heger A."/>
            <person name="Jurka J."/>
            <person name="Kamal M."/>
            <person name="Mauceli E."/>
            <person name="Searle S.M."/>
            <person name="Sharpe T."/>
            <person name="Baker M.L."/>
            <person name="Batzer M.A."/>
            <person name="Benos P.V."/>
            <person name="Belov K."/>
            <person name="Clamp M."/>
            <person name="Cook A."/>
            <person name="Cuff J."/>
            <person name="Das R."/>
            <person name="Davidow L."/>
            <person name="Deakin J.E."/>
            <person name="Fazzari M.J."/>
            <person name="Glass J.L."/>
            <person name="Grabherr M."/>
            <person name="Greally J.M."/>
            <person name="Gu W."/>
            <person name="Hore T.A."/>
            <person name="Huttley G.A."/>
            <person name="Kleber M."/>
            <person name="Jirtle R.L."/>
            <person name="Koina E."/>
            <person name="Lee J.T."/>
            <person name="Mahony S."/>
            <person name="Marra M.A."/>
            <person name="Miller R.D."/>
            <person name="Nicholls R.D."/>
            <person name="Oda M."/>
            <person name="Papenfuss A.T."/>
            <person name="Parra Z.E."/>
            <person name="Pollock D.D."/>
            <person name="Ray D.A."/>
            <person name="Schein J.E."/>
            <person name="Speed T.P."/>
            <person name="Thompson K."/>
            <person name="VandeBerg J.L."/>
            <person name="Wade C.M."/>
            <person name="Walker J.A."/>
            <person name="Waters P.D."/>
            <person name="Webber C."/>
            <person name="Weidman J.R."/>
            <person name="Xie X."/>
            <person name="Zody M.C."/>
            <person name="Baldwin J."/>
            <person name="Abdouelleil A."/>
            <person name="Abdulkadir J."/>
            <person name="Abebe A."/>
            <person name="Abera B."/>
            <person name="Abreu J."/>
            <person name="Acer S.C."/>
            <person name="Aftuck L."/>
            <person name="Alexander A."/>
            <person name="An P."/>
            <person name="Anderson E."/>
            <person name="Anderson S."/>
            <person name="Arachi H."/>
            <person name="Azer M."/>
            <person name="Bachantsang P."/>
            <person name="Barry A."/>
            <person name="Bayul T."/>
            <person name="Berlin A."/>
            <person name="Bessette D."/>
            <person name="Bloom T."/>
            <person name="Bloom T."/>
            <person name="Boguslavskiy L."/>
            <person name="Bonnet C."/>
            <person name="Boukhgalter B."/>
            <person name="Bourzgui I."/>
            <person name="Brown A."/>
            <person name="Cahill P."/>
            <person name="Channer S."/>
            <person name="Cheshatsang Y."/>
            <person name="Chuda L."/>
            <person name="Citroen M."/>
            <person name="Collymore A."/>
            <person name="Cooke P."/>
            <person name="Costello M."/>
            <person name="D'Aco K."/>
            <person name="Daza R."/>
            <person name="De Haan G."/>
            <person name="DeGray S."/>
            <person name="DeMaso C."/>
            <person name="Dhargay N."/>
            <person name="Dooley K."/>
            <person name="Dooley E."/>
            <person name="Doricent M."/>
            <person name="Dorje P."/>
            <person name="Dorjee K."/>
            <person name="Dupes A."/>
            <person name="Elong R."/>
            <person name="Falk J."/>
            <person name="Farina A."/>
            <person name="Faro S."/>
            <person name="Ferguson D."/>
            <person name="Fisher S."/>
            <person name="Foley C.D."/>
            <person name="Franke A."/>
            <person name="Friedrich D."/>
            <person name="Gadbois L."/>
            <person name="Gearin G."/>
            <person name="Gearin C.R."/>
            <person name="Giannoukos G."/>
            <person name="Goode T."/>
            <person name="Graham J."/>
            <person name="Grandbois E."/>
            <person name="Grewal S."/>
            <person name="Gyaltsen K."/>
            <person name="Hafez N."/>
            <person name="Hagos B."/>
            <person name="Hall J."/>
            <person name="Henson C."/>
            <person name="Hollinger A."/>
            <person name="Honan T."/>
            <person name="Huard M.D."/>
            <person name="Hughes L."/>
            <person name="Hurhula B."/>
            <person name="Husby M.E."/>
            <person name="Kamat A."/>
            <person name="Kanga B."/>
            <person name="Kashin S."/>
            <person name="Khazanovich D."/>
            <person name="Kisner P."/>
            <person name="Lance K."/>
            <person name="Lara M."/>
            <person name="Lee W."/>
            <person name="Lennon N."/>
            <person name="Letendre F."/>
            <person name="LeVine R."/>
            <person name="Lipovsky A."/>
            <person name="Liu X."/>
            <person name="Liu J."/>
            <person name="Liu S."/>
            <person name="Lokyitsang T."/>
            <person name="Lokyitsang Y."/>
            <person name="Lubonja R."/>
            <person name="Lui A."/>
            <person name="MacDonald P."/>
            <person name="Magnisalis V."/>
            <person name="Maru K."/>
            <person name="Matthews C."/>
            <person name="McCusker W."/>
            <person name="McDonough S."/>
            <person name="Mehta T."/>
            <person name="Meldrim J."/>
            <person name="Meneus L."/>
            <person name="Mihai O."/>
            <person name="Mihalev A."/>
            <person name="Mihova T."/>
            <person name="Mittelman R."/>
            <person name="Mlenga V."/>
            <person name="Montmayeur A."/>
            <person name="Mulrain L."/>
            <person name="Navidi A."/>
            <person name="Naylor J."/>
            <person name="Negash T."/>
            <person name="Nguyen T."/>
            <person name="Nguyen N."/>
            <person name="Nicol R."/>
            <person name="Norbu C."/>
            <person name="Norbu N."/>
            <person name="Novod N."/>
            <person name="O'Neill B."/>
            <person name="Osman S."/>
            <person name="Markiewicz E."/>
            <person name="Oyono O.L."/>
            <person name="Patti C."/>
            <person name="Phunkhang P."/>
            <person name="Pierre F."/>
            <person name="Priest M."/>
            <person name="Raghuraman S."/>
            <person name="Rege F."/>
            <person name="Reyes R."/>
            <person name="Rise C."/>
            <person name="Rogov P."/>
            <person name="Ross K."/>
            <person name="Ryan E."/>
            <person name="Settipalli S."/>
            <person name="Shea T."/>
            <person name="Sherpa N."/>
            <person name="Shi L."/>
            <person name="Shih D."/>
            <person name="Sparrow T."/>
            <person name="Spaulding J."/>
            <person name="Stalker J."/>
            <person name="Stange-Thomann N."/>
            <person name="Stavropoulos S."/>
            <person name="Stone C."/>
            <person name="Strader C."/>
            <person name="Tesfaye S."/>
            <person name="Thomson T."/>
            <person name="Thoulutsang Y."/>
            <person name="Thoulutsang D."/>
            <person name="Topham K."/>
            <person name="Topping I."/>
            <person name="Tsamla T."/>
            <person name="Vassiliev H."/>
            <person name="Vo A."/>
            <person name="Wangchuk T."/>
            <person name="Wangdi T."/>
            <person name="Weiand M."/>
            <person name="Wilkinson J."/>
            <person name="Wilson A."/>
            <person name="Yadav S."/>
            <person name="Young G."/>
            <person name="Yu Q."/>
            <person name="Zembek L."/>
            <person name="Zhong D."/>
            <person name="Zimmer A."/>
            <person name="Zwirko Z."/>
            <person name="Jaffe D.B."/>
            <person name="Alvarez P."/>
            <person name="Brockman W."/>
            <person name="Butler J."/>
            <person name="Chin C."/>
            <person name="Gnerre S."/>
            <person name="MacCallum I."/>
            <person name="Graves J.A."/>
            <person name="Ponting C.P."/>
            <person name="Breen M."/>
            <person name="Samollow P.B."/>
            <person name="Lander E.S."/>
            <person name="Lindblad-Toh K."/>
        </authorList>
    </citation>
    <scope>NUCLEOTIDE SEQUENCE [LARGE SCALE GENOMIC DNA]</scope>
</reference>
<dbReference type="SMART" id="SM00070">
    <property type="entry name" value="GLUCA"/>
    <property type="match status" value="2"/>
</dbReference>